<dbReference type="EMBL" id="CAKKNE010000005">
    <property type="protein sequence ID" value="CAH0375714.1"/>
    <property type="molecule type" value="Genomic_DNA"/>
</dbReference>
<dbReference type="Pfam" id="PF09980">
    <property type="entry name" value="DUF2214"/>
    <property type="match status" value="1"/>
</dbReference>
<feature type="signal peptide" evidence="2">
    <location>
        <begin position="1"/>
        <end position="21"/>
    </location>
</feature>
<keyword evidence="1" id="KW-1133">Transmembrane helix</keyword>
<feature type="transmembrane region" description="Helical" evidence="1">
    <location>
        <begin position="240"/>
        <end position="259"/>
    </location>
</feature>
<feature type="chain" id="PRO_5035266717" evidence="2">
    <location>
        <begin position="22"/>
        <end position="269"/>
    </location>
</feature>
<comment type="caution">
    <text evidence="3">The sequence shown here is derived from an EMBL/GenBank/DDBJ whole genome shotgun (WGS) entry which is preliminary data.</text>
</comment>
<keyword evidence="4" id="KW-1185">Reference proteome</keyword>
<gene>
    <name evidence="3" type="ORF">PECAL_5P02530</name>
</gene>
<evidence type="ECO:0000313" key="3">
    <source>
        <dbReference type="EMBL" id="CAH0375714.1"/>
    </source>
</evidence>
<name>A0A8J2X115_9STRA</name>
<feature type="transmembrane region" description="Helical" evidence="1">
    <location>
        <begin position="124"/>
        <end position="145"/>
    </location>
</feature>
<feature type="transmembrane region" description="Helical" evidence="1">
    <location>
        <begin position="93"/>
        <end position="112"/>
    </location>
</feature>
<feature type="transmembrane region" description="Helical" evidence="1">
    <location>
        <begin position="215"/>
        <end position="234"/>
    </location>
</feature>
<dbReference type="AlphaFoldDB" id="A0A8J2X115"/>
<dbReference type="Proteomes" id="UP000789595">
    <property type="component" value="Unassembled WGS sequence"/>
</dbReference>
<reference evidence="3" key="1">
    <citation type="submission" date="2021-11" db="EMBL/GenBank/DDBJ databases">
        <authorList>
            <consortium name="Genoscope - CEA"/>
            <person name="William W."/>
        </authorList>
    </citation>
    <scope>NUCLEOTIDE SEQUENCE</scope>
</reference>
<evidence type="ECO:0000256" key="1">
    <source>
        <dbReference type="SAM" id="Phobius"/>
    </source>
</evidence>
<accession>A0A8J2X115</accession>
<proteinExistence type="predicted"/>
<evidence type="ECO:0000313" key="4">
    <source>
        <dbReference type="Proteomes" id="UP000789595"/>
    </source>
</evidence>
<dbReference type="OrthoDB" id="495663at2759"/>
<keyword evidence="1" id="KW-0812">Transmembrane</keyword>
<dbReference type="InterPro" id="IPR018706">
    <property type="entry name" value="DUF2214_membrane"/>
</dbReference>
<protein>
    <submittedName>
        <fullName evidence="3">Uncharacterized protein</fullName>
    </submittedName>
</protein>
<keyword evidence="1" id="KW-0472">Membrane</keyword>
<evidence type="ECO:0000256" key="2">
    <source>
        <dbReference type="SAM" id="SignalP"/>
    </source>
</evidence>
<organism evidence="3 4">
    <name type="scientific">Pelagomonas calceolata</name>
    <dbReference type="NCBI Taxonomy" id="35677"/>
    <lineage>
        <taxon>Eukaryota</taxon>
        <taxon>Sar</taxon>
        <taxon>Stramenopiles</taxon>
        <taxon>Ochrophyta</taxon>
        <taxon>Pelagophyceae</taxon>
        <taxon>Pelagomonadales</taxon>
        <taxon>Pelagomonadaceae</taxon>
        <taxon>Pelagomonas</taxon>
    </lineage>
</organism>
<keyword evidence="2" id="KW-0732">Signal</keyword>
<sequence>MLTMARSRASLLALGFVSTCAYVQQPIPRALRLYKRHFPRTCGHAAANEPQHHAVDAPPRHRAPAITALAAASLVTAGPALAADALPSAIAAYSHYLALMGIVGSLTTERLLLKEDMSEESFDLLATADIVYGLSGLLILVSGYFRATAYAKGWEFYAHEPLFWVKMSLLAVVGSASYFPTIKIVQRAVAKQKGDVPPLSPALVKRMTSIVNAELLGVLSIPFVATLMARGVFYVDGFPWFVGALPVVGCAGFFGYRYATEALDWADGD</sequence>